<sequence>MKSQNLPGWECRSSCSGDPGAAGSCPSSSPEVRPQGSAPGLCLQPPVPEIRALLDPAHPPALRSGPRALPRASVSSPVTPIEVSERCRRAVPEIRALLDPAHPPALRSGPRALPRASVSSPVTLIEVSERCRRGYGFIQPISDSCHLWDVFRRLKHSTLTDCEDMKTEPVTDSTDYTGLELRSCLIKSEDAEESIEGKNGCGMSREEERLLSNIKEEEEEDERPDCKEQEDEGFSPKVTSCLIKQPRVPSPGSPVISCSTGQSEVFGCSQCPFAHLEEVKLHQHVEKCGMGFTESSALIEHQQNCTEEFPPLSS</sequence>
<protein>
    <submittedName>
        <fullName evidence="2">Uncharacterized protein</fullName>
    </submittedName>
</protein>
<feature type="compositionally biased region" description="Low complexity" evidence="1">
    <location>
        <begin position="16"/>
        <end position="30"/>
    </location>
</feature>
<dbReference type="Proteomes" id="UP001152803">
    <property type="component" value="Unassembled WGS sequence"/>
</dbReference>
<evidence type="ECO:0000256" key="1">
    <source>
        <dbReference type="SAM" id="MobiDB-lite"/>
    </source>
</evidence>
<dbReference type="EMBL" id="JAFJMO010000004">
    <property type="protein sequence ID" value="KAJ8280035.1"/>
    <property type="molecule type" value="Genomic_DNA"/>
</dbReference>
<gene>
    <name evidence="2" type="ORF">COCON_G00071010</name>
</gene>
<evidence type="ECO:0000313" key="2">
    <source>
        <dbReference type="EMBL" id="KAJ8280035.1"/>
    </source>
</evidence>
<proteinExistence type="predicted"/>
<comment type="caution">
    <text evidence="2">The sequence shown here is derived from an EMBL/GenBank/DDBJ whole genome shotgun (WGS) entry which is preliminary data.</text>
</comment>
<feature type="region of interest" description="Disordered" evidence="1">
    <location>
        <begin position="213"/>
        <end position="233"/>
    </location>
</feature>
<feature type="region of interest" description="Disordered" evidence="1">
    <location>
        <begin position="56"/>
        <end position="75"/>
    </location>
</feature>
<feature type="compositionally biased region" description="Acidic residues" evidence="1">
    <location>
        <begin position="216"/>
        <end position="233"/>
    </location>
</feature>
<dbReference type="AlphaFoldDB" id="A0A9Q1DTA5"/>
<name>A0A9Q1DTA5_CONCO</name>
<accession>A0A9Q1DTA5</accession>
<evidence type="ECO:0000313" key="3">
    <source>
        <dbReference type="Proteomes" id="UP001152803"/>
    </source>
</evidence>
<dbReference type="OrthoDB" id="9439903at2759"/>
<reference evidence="2" key="1">
    <citation type="journal article" date="2023" name="Science">
        <title>Genome structures resolve the early diversification of teleost fishes.</title>
        <authorList>
            <person name="Parey E."/>
            <person name="Louis A."/>
            <person name="Montfort J."/>
            <person name="Bouchez O."/>
            <person name="Roques C."/>
            <person name="Iampietro C."/>
            <person name="Lluch J."/>
            <person name="Castinel A."/>
            <person name="Donnadieu C."/>
            <person name="Desvignes T."/>
            <person name="Floi Bucao C."/>
            <person name="Jouanno E."/>
            <person name="Wen M."/>
            <person name="Mejri S."/>
            <person name="Dirks R."/>
            <person name="Jansen H."/>
            <person name="Henkel C."/>
            <person name="Chen W.J."/>
            <person name="Zahm M."/>
            <person name="Cabau C."/>
            <person name="Klopp C."/>
            <person name="Thompson A.W."/>
            <person name="Robinson-Rechavi M."/>
            <person name="Braasch I."/>
            <person name="Lecointre G."/>
            <person name="Bobe J."/>
            <person name="Postlethwait J.H."/>
            <person name="Berthelot C."/>
            <person name="Roest Crollius H."/>
            <person name="Guiguen Y."/>
        </authorList>
    </citation>
    <scope>NUCLEOTIDE SEQUENCE</scope>
    <source>
        <strain evidence="2">Concon-B</strain>
    </source>
</reference>
<keyword evidence="3" id="KW-1185">Reference proteome</keyword>
<feature type="region of interest" description="Disordered" evidence="1">
    <location>
        <begin position="1"/>
        <end position="44"/>
    </location>
</feature>
<organism evidence="2 3">
    <name type="scientific">Conger conger</name>
    <name type="common">Conger eel</name>
    <name type="synonym">Muraena conger</name>
    <dbReference type="NCBI Taxonomy" id="82655"/>
    <lineage>
        <taxon>Eukaryota</taxon>
        <taxon>Metazoa</taxon>
        <taxon>Chordata</taxon>
        <taxon>Craniata</taxon>
        <taxon>Vertebrata</taxon>
        <taxon>Euteleostomi</taxon>
        <taxon>Actinopterygii</taxon>
        <taxon>Neopterygii</taxon>
        <taxon>Teleostei</taxon>
        <taxon>Anguilliformes</taxon>
        <taxon>Congridae</taxon>
        <taxon>Conger</taxon>
    </lineage>
</organism>